<dbReference type="InterPro" id="IPR007253">
    <property type="entry name" value="Cell_wall-bd_2"/>
</dbReference>
<dbReference type="EMBL" id="SOHE01000040">
    <property type="protein sequence ID" value="TFD50782.1"/>
    <property type="molecule type" value="Genomic_DNA"/>
</dbReference>
<evidence type="ECO:0000256" key="1">
    <source>
        <dbReference type="SAM" id="SignalP"/>
    </source>
</evidence>
<feature type="signal peptide" evidence="1">
    <location>
        <begin position="1"/>
        <end position="32"/>
    </location>
</feature>
<dbReference type="Gene3D" id="3.40.390.10">
    <property type="entry name" value="Collagenase (Catalytic Domain)"/>
    <property type="match status" value="1"/>
</dbReference>
<evidence type="ECO:0000313" key="2">
    <source>
        <dbReference type="EMBL" id="TFD50782.1"/>
    </source>
</evidence>
<protein>
    <recommendedName>
        <fullName evidence="4">Peptidase M11 gametolysin domain-containing protein</fullName>
    </recommendedName>
</protein>
<dbReference type="Proteomes" id="UP000297447">
    <property type="component" value="Unassembled WGS sequence"/>
</dbReference>
<keyword evidence="1" id="KW-0732">Signal</keyword>
<name>A0A4R9A298_9MICO</name>
<dbReference type="GO" id="GO:0008237">
    <property type="term" value="F:metallopeptidase activity"/>
    <property type="evidence" value="ECO:0007669"/>
    <property type="project" value="InterPro"/>
</dbReference>
<feature type="chain" id="PRO_5020698300" description="Peptidase M11 gametolysin domain-containing protein" evidence="1">
    <location>
        <begin position="33"/>
        <end position="730"/>
    </location>
</feature>
<dbReference type="PANTHER" id="PTHR30032:SF8">
    <property type="entry name" value="GERMINATION-SPECIFIC N-ACETYLMURAMOYL-L-ALANINE AMIDASE"/>
    <property type="match status" value="1"/>
</dbReference>
<dbReference type="PANTHER" id="PTHR30032">
    <property type="entry name" value="N-ACETYLMURAMOYL-L-ALANINE AMIDASE-RELATED"/>
    <property type="match status" value="1"/>
</dbReference>
<dbReference type="Pfam" id="PF04122">
    <property type="entry name" value="CW_binding_2"/>
    <property type="match status" value="3"/>
</dbReference>
<dbReference type="SUPFAM" id="SSF55486">
    <property type="entry name" value="Metalloproteases ('zincins'), catalytic domain"/>
    <property type="match status" value="1"/>
</dbReference>
<dbReference type="AlphaFoldDB" id="A0A4R9A298"/>
<gene>
    <name evidence="2" type="ORF">E3T55_08260</name>
</gene>
<dbReference type="Gene3D" id="3.40.50.12090">
    <property type="match status" value="2"/>
</dbReference>
<accession>A0A4R9A298</accession>
<dbReference type="InterPro" id="IPR024079">
    <property type="entry name" value="MetalloPept_cat_dom_sf"/>
</dbReference>
<dbReference type="Pfam" id="PF13583">
    <property type="entry name" value="Reprolysin_4"/>
    <property type="match status" value="1"/>
</dbReference>
<keyword evidence="3" id="KW-1185">Reference proteome</keyword>
<organism evidence="2 3">
    <name type="scientific">Cryobacterium frigoriphilum</name>
    <dbReference type="NCBI Taxonomy" id="1259150"/>
    <lineage>
        <taxon>Bacteria</taxon>
        <taxon>Bacillati</taxon>
        <taxon>Actinomycetota</taxon>
        <taxon>Actinomycetes</taxon>
        <taxon>Micrococcales</taxon>
        <taxon>Microbacteriaceae</taxon>
        <taxon>Cryobacterium</taxon>
    </lineage>
</organism>
<dbReference type="RefSeq" id="WP_134519097.1">
    <property type="nucleotide sequence ID" value="NZ_SOHE01000040.1"/>
</dbReference>
<evidence type="ECO:0008006" key="4">
    <source>
        <dbReference type="Google" id="ProtNLM"/>
    </source>
</evidence>
<dbReference type="OrthoDB" id="1099523at2"/>
<comment type="caution">
    <text evidence="2">The sequence shown here is derived from an EMBL/GenBank/DDBJ whole genome shotgun (WGS) entry which is preliminary data.</text>
</comment>
<evidence type="ECO:0000313" key="3">
    <source>
        <dbReference type="Proteomes" id="UP000297447"/>
    </source>
</evidence>
<proteinExistence type="predicted"/>
<sequence length="730" mass="73557">MLLRNFRGRGIVVGTALALCALVVGIAGPAGAVTPQPEPVPALSLENDTFTPGELAEQTGGSAQRRSAPEDFAVSGYAQAQHSIDIAVVVPAGSAAGTTISDAAISSLVSSTGSYWQAQSNNQVTGLTANPTTLRYSSSLNCDDVVQIWQEAAAAFGRANVFYYVSNQARHLMVLVPEGCGATGIGSVGSSAAAVNGSNGGLIWVSQSGAVTRDIVAHEFGHNLGLQHSNAHVCPSATTFEGEIDPSTGQFSDGCVDDEYGDAYDVMGIALTVNGQANSQLTALNVTHKTRLDALSAGEVQNVAVPTGQRTLQTTATLTTTGASAGLRALKITDPETGRIYYVDFRGGGGTDAGSLYERGLLTTIGVDSGVRVLALRDDGTSVVFQPPAASASDRTTYLVAGDTISTRLGAVTVTVLAISGTSASVRVTLSDPVERLSGIDRFTTAVAVSQAGFPGTAPIVYLATGADYPDALSAAPAAALGSGPLLLTNLDSLPTAVRTEIQRLQPQRIVVVGGRGVISAAVESQLAALAPVVDRLSGVDRYETARLVVDDAFGPVAHAYVATGRNFPDALAAAAAAGAAANPVILVDGNAGSVDAATAGLVARLGVQNVTIAGGAAVVSSGIATSLTNAGIRVSRQGGSDRFETALLVNQAAFGSASEVFLATGEQFPDALAGAALAGQRGAPLYIVPQACVPNAVGADFTRLGSTHVTLIGGTGALSAAVGVLARCG</sequence>
<dbReference type="InterPro" id="IPR051922">
    <property type="entry name" value="Bact_Sporulation_Assoc"/>
</dbReference>
<reference evidence="2 3" key="1">
    <citation type="submission" date="2019-03" db="EMBL/GenBank/DDBJ databases">
        <title>Genomics of glacier-inhabiting Cryobacterium strains.</title>
        <authorList>
            <person name="Liu Q."/>
            <person name="Xin Y.-H."/>
        </authorList>
    </citation>
    <scope>NUCLEOTIDE SEQUENCE [LARGE SCALE GENOMIC DNA]</scope>
    <source>
        <strain evidence="2 3">Hh14</strain>
    </source>
</reference>